<evidence type="ECO:0000313" key="2">
    <source>
        <dbReference type="Proteomes" id="UP001387364"/>
    </source>
</evidence>
<dbReference type="EMBL" id="CP147404">
    <property type="protein sequence ID" value="WXB91860.1"/>
    <property type="molecule type" value="Genomic_DNA"/>
</dbReference>
<proteinExistence type="predicted"/>
<dbReference type="Proteomes" id="UP001387364">
    <property type="component" value="Chromosome"/>
</dbReference>
<accession>A0ABZ2N3D7</accession>
<evidence type="ECO:0000313" key="1">
    <source>
        <dbReference type="EMBL" id="WXB91860.1"/>
    </source>
</evidence>
<gene>
    <name evidence="1" type="ORF">WDJ61_11330</name>
</gene>
<evidence type="ECO:0008006" key="3">
    <source>
        <dbReference type="Google" id="ProtNLM"/>
    </source>
</evidence>
<name>A0ABZ2N3D7_9BACI</name>
<keyword evidence="2" id="KW-1185">Reference proteome</keyword>
<dbReference type="RefSeq" id="WP_338749774.1">
    <property type="nucleotide sequence ID" value="NZ_CP147404.1"/>
</dbReference>
<reference evidence="1 2" key="1">
    <citation type="submission" date="2024-02" db="EMBL/GenBank/DDBJ databases">
        <title>Seven novel Bacillus-like species.</title>
        <authorList>
            <person name="Liu G."/>
        </authorList>
    </citation>
    <scope>NUCLEOTIDE SEQUENCE [LARGE SCALE GENOMIC DNA]</scope>
    <source>
        <strain evidence="1 2">FJAT-52991</strain>
    </source>
</reference>
<sequence>MAGVIVRNLYDPVLYMLKRQRRRIIGGAGIGGDINVIKQDNVKEGGQLIRQGNFLVAVEGDEVYTYELYYNNKGILHHFIVINRQTGKIEKWSLEWTPNFTMLTRYNYDLIYAGNDFPDIGEEIDDDL</sequence>
<protein>
    <recommendedName>
        <fullName evidence="3">YopX protein domain-containing protein</fullName>
    </recommendedName>
</protein>
<organism evidence="1 2">
    <name type="scientific">Bacillus kandeliae</name>
    <dbReference type="NCBI Taxonomy" id="3129297"/>
    <lineage>
        <taxon>Bacteria</taxon>
        <taxon>Bacillati</taxon>
        <taxon>Bacillota</taxon>
        <taxon>Bacilli</taxon>
        <taxon>Bacillales</taxon>
        <taxon>Bacillaceae</taxon>
        <taxon>Bacillus</taxon>
    </lineage>
</organism>